<evidence type="ECO:0000313" key="1">
    <source>
        <dbReference type="EMBL" id="MBM3225512.1"/>
    </source>
</evidence>
<name>A0A937W2L8_UNCTE</name>
<organism evidence="1 2">
    <name type="scientific">Tectimicrobiota bacterium</name>
    <dbReference type="NCBI Taxonomy" id="2528274"/>
    <lineage>
        <taxon>Bacteria</taxon>
        <taxon>Pseudomonadati</taxon>
        <taxon>Nitrospinota/Tectimicrobiota group</taxon>
        <taxon>Candidatus Tectimicrobiota</taxon>
    </lineage>
</organism>
<sequence length="158" mass="17516">MVETSATTPTFFTSAQRQVMDHVLNRIIPANGAFPGAGSLPVLDYIERVVAPSAPLKRLFTQGLQHLAVVSQRQYGQAFSDLAAEPQDTVLRAVETDRPGFFHALITHTYSGYYSHPTVLALLGMEVRPPQPRGYTLAPFDLSLLDHVKQRQPLYRSP</sequence>
<gene>
    <name evidence="1" type="ORF">FJZ47_17165</name>
</gene>
<dbReference type="AlphaFoldDB" id="A0A937W2L8"/>
<dbReference type="Proteomes" id="UP000712673">
    <property type="component" value="Unassembled WGS sequence"/>
</dbReference>
<dbReference type="Pfam" id="PF13618">
    <property type="entry name" value="Gluconate_2-dh3"/>
    <property type="match status" value="1"/>
</dbReference>
<proteinExistence type="predicted"/>
<dbReference type="EMBL" id="VGLS01000600">
    <property type="protein sequence ID" value="MBM3225512.1"/>
    <property type="molecule type" value="Genomic_DNA"/>
</dbReference>
<evidence type="ECO:0000313" key="2">
    <source>
        <dbReference type="Proteomes" id="UP000712673"/>
    </source>
</evidence>
<reference evidence="1" key="1">
    <citation type="submission" date="2019-03" db="EMBL/GenBank/DDBJ databases">
        <title>Lake Tanganyika Metagenome-Assembled Genomes (MAGs).</title>
        <authorList>
            <person name="Tran P."/>
        </authorList>
    </citation>
    <scope>NUCLEOTIDE SEQUENCE</scope>
    <source>
        <strain evidence="1">K_DeepCast_65m_m2_066</strain>
    </source>
</reference>
<dbReference type="InterPro" id="IPR027056">
    <property type="entry name" value="Gluconate_2DH_su3"/>
</dbReference>
<accession>A0A937W2L8</accession>
<protein>
    <submittedName>
        <fullName evidence="1">Gluconate 2-dehydrogenase subunit 3 family protein</fullName>
    </submittedName>
</protein>
<comment type="caution">
    <text evidence="1">The sequence shown here is derived from an EMBL/GenBank/DDBJ whole genome shotgun (WGS) entry which is preliminary data.</text>
</comment>